<evidence type="ECO:0000313" key="2">
    <source>
        <dbReference type="Proteomes" id="UP001152795"/>
    </source>
</evidence>
<gene>
    <name evidence="1" type="ORF">PACLA_8A021886</name>
</gene>
<organism evidence="1 2">
    <name type="scientific">Paramuricea clavata</name>
    <name type="common">Red gorgonian</name>
    <name type="synonym">Violescent sea-whip</name>
    <dbReference type="NCBI Taxonomy" id="317549"/>
    <lineage>
        <taxon>Eukaryota</taxon>
        <taxon>Metazoa</taxon>
        <taxon>Cnidaria</taxon>
        <taxon>Anthozoa</taxon>
        <taxon>Octocorallia</taxon>
        <taxon>Malacalcyonacea</taxon>
        <taxon>Plexauridae</taxon>
        <taxon>Paramuricea</taxon>
    </lineage>
</organism>
<keyword evidence="2" id="KW-1185">Reference proteome</keyword>
<proteinExistence type="predicted"/>
<protein>
    <submittedName>
        <fullName evidence="1">Uncharacterized protein</fullName>
    </submittedName>
</protein>
<reference evidence="1" key="1">
    <citation type="submission" date="2020-04" db="EMBL/GenBank/DDBJ databases">
        <authorList>
            <person name="Alioto T."/>
            <person name="Alioto T."/>
            <person name="Gomez Garrido J."/>
        </authorList>
    </citation>
    <scope>NUCLEOTIDE SEQUENCE</scope>
    <source>
        <strain evidence="1">A484AB</strain>
    </source>
</reference>
<evidence type="ECO:0000313" key="1">
    <source>
        <dbReference type="EMBL" id="CAB3989900.1"/>
    </source>
</evidence>
<comment type="caution">
    <text evidence="1">The sequence shown here is derived from an EMBL/GenBank/DDBJ whole genome shotgun (WGS) entry which is preliminary data.</text>
</comment>
<sequence length="99" mass="11517">MSLDDDDGEVNAIVFLGCMLTIITCSATILYFRTSCVLDPVTLREMLKARRDIVNRYGTDSRPYYGTPVIRSHRHRKIMDVIRVKRITTQYEMLTKDDK</sequence>
<dbReference type="Proteomes" id="UP001152795">
    <property type="component" value="Unassembled WGS sequence"/>
</dbReference>
<accession>A0A7D9HSZ3</accession>
<name>A0A7D9HSZ3_PARCT</name>
<dbReference type="AlphaFoldDB" id="A0A7D9HSZ3"/>
<dbReference type="EMBL" id="CACRXK020001566">
    <property type="protein sequence ID" value="CAB3989900.1"/>
    <property type="molecule type" value="Genomic_DNA"/>
</dbReference>